<dbReference type="EMBL" id="JACGWN010000176">
    <property type="protein sequence ID" value="KAL0386392.1"/>
    <property type="molecule type" value="Genomic_DNA"/>
</dbReference>
<feature type="region of interest" description="Disordered" evidence="1">
    <location>
        <begin position="194"/>
        <end position="215"/>
    </location>
</feature>
<dbReference type="AlphaFoldDB" id="A0AAW2S2V8"/>
<evidence type="ECO:0008006" key="3">
    <source>
        <dbReference type="Google" id="ProtNLM"/>
    </source>
</evidence>
<comment type="caution">
    <text evidence="2">The sequence shown here is derived from an EMBL/GenBank/DDBJ whole genome shotgun (WGS) entry which is preliminary data.</text>
</comment>
<proteinExistence type="predicted"/>
<evidence type="ECO:0000256" key="1">
    <source>
        <dbReference type="SAM" id="MobiDB-lite"/>
    </source>
</evidence>
<evidence type="ECO:0000313" key="2">
    <source>
        <dbReference type="EMBL" id="KAL0386392.1"/>
    </source>
</evidence>
<reference evidence="2" key="2">
    <citation type="journal article" date="2024" name="Plant">
        <title>Genomic evolution and insights into agronomic trait innovations of Sesamum species.</title>
        <authorList>
            <person name="Miao H."/>
            <person name="Wang L."/>
            <person name="Qu L."/>
            <person name="Liu H."/>
            <person name="Sun Y."/>
            <person name="Le M."/>
            <person name="Wang Q."/>
            <person name="Wei S."/>
            <person name="Zheng Y."/>
            <person name="Lin W."/>
            <person name="Duan Y."/>
            <person name="Cao H."/>
            <person name="Xiong S."/>
            <person name="Wang X."/>
            <person name="Wei L."/>
            <person name="Li C."/>
            <person name="Ma Q."/>
            <person name="Ju M."/>
            <person name="Zhao R."/>
            <person name="Li G."/>
            <person name="Mu C."/>
            <person name="Tian Q."/>
            <person name="Mei H."/>
            <person name="Zhang T."/>
            <person name="Gao T."/>
            <person name="Zhang H."/>
        </authorList>
    </citation>
    <scope>NUCLEOTIDE SEQUENCE</scope>
    <source>
        <strain evidence="2">KEN1</strain>
    </source>
</reference>
<organism evidence="2">
    <name type="scientific">Sesamum latifolium</name>
    <dbReference type="NCBI Taxonomy" id="2727402"/>
    <lineage>
        <taxon>Eukaryota</taxon>
        <taxon>Viridiplantae</taxon>
        <taxon>Streptophyta</taxon>
        <taxon>Embryophyta</taxon>
        <taxon>Tracheophyta</taxon>
        <taxon>Spermatophyta</taxon>
        <taxon>Magnoliopsida</taxon>
        <taxon>eudicotyledons</taxon>
        <taxon>Gunneridae</taxon>
        <taxon>Pentapetalae</taxon>
        <taxon>asterids</taxon>
        <taxon>lamiids</taxon>
        <taxon>Lamiales</taxon>
        <taxon>Pedaliaceae</taxon>
        <taxon>Sesamum</taxon>
    </lineage>
</organism>
<name>A0AAW2S2V8_9LAMI</name>
<accession>A0AAW2S2V8</accession>
<protein>
    <recommendedName>
        <fullName evidence="3">Retrotransposon gag domain-containing protein</fullName>
    </recommendedName>
</protein>
<sequence length="215" mass="24054">MLITKPLFLNFKQTGTVEDYHTSFEQLCNCVNGLHKDTILNYFLSGLMNEIQQELAILRPQTIIDAIGLAKLVEAKIKDGNPVSFIRHCPSSLPSLAPPVMFSTIPASRPLLPSCFPVPKQPVNIAIRRLSPNVIQERRSKGLCFNYDERFQPDHKCKAPQFLTILTHTVPCDSELTTPPLVPSEIQPETILTDPLVTHPEDPPLPTMLFPHSDP</sequence>
<gene>
    <name evidence="2" type="ORF">Slati_4558300</name>
</gene>
<reference evidence="2" key="1">
    <citation type="submission" date="2020-06" db="EMBL/GenBank/DDBJ databases">
        <authorList>
            <person name="Li T."/>
            <person name="Hu X."/>
            <person name="Zhang T."/>
            <person name="Song X."/>
            <person name="Zhang H."/>
            <person name="Dai N."/>
            <person name="Sheng W."/>
            <person name="Hou X."/>
            <person name="Wei L."/>
        </authorList>
    </citation>
    <scope>NUCLEOTIDE SEQUENCE</scope>
    <source>
        <strain evidence="2">KEN1</strain>
        <tissue evidence="2">Leaf</tissue>
    </source>
</reference>